<protein>
    <submittedName>
        <fullName evidence="2">Uncharacterized protein</fullName>
    </submittedName>
</protein>
<organism evidence="2 3">
    <name type="scientific">Gossypium barbadense</name>
    <name type="common">Sea Island cotton</name>
    <name type="synonym">Hibiscus barbadensis</name>
    <dbReference type="NCBI Taxonomy" id="3634"/>
    <lineage>
        <taxon>Eukaryota</taxon>
        <taxon>Viridiplantae</taxon>
        <taxon>Streptophyta</taxon>
        <taxon>Embryophyta</taxon>
        <taxon>Tracheophyta</taxon>
        <taxon>Spermatophyta</taxon>
        <taxon>Magnoliopsida</taxon>
        <taxon>eudicotyledons</taxon>
        <taxon>Gunneridae</taxon>
        <taxon>Pentapetalae</taxon>
        <taxon>rosids</taxon>
        <taxon>malvids</taxon>
        <taxon>Malvales</taxon>
        <taxon>Malvaceae</taxon>
        <taxon>Malvoideae</taxon>
        <taxon>Gossypium</taxon>
    </lineage>
</organism>
<accession>A0A2P5XQK2</accession>
<evidence type="ECO:0000256" key="1">
    <source>
        <dbReference type="SAM" id="MobiDB-lite"/>
    </source>
</evidence>
<evidence type="ECO:0000313" key="3">
    <source>
        <dbReference type="Proteomes" id="UP000239757"/>
    </source>
</evidence>
<dbReference type="AlphaFoldDB" id="A0A2P5XQK2"/>
<dbReference type="Proteomes" id="UP000239757">
    <property type="component" value="Unassembled WGS sequence"/>
</dbReference>
<feature type="region of interest" description="Disordered" evidence="1">
    <location>
        <begin position="215"/>
        <end position="237"/>
    </location>
</feature>
<evidence type="ECO:0000313" key="2">
    <source>
        <dbReference type="EMBL" id="PPS05612.1"/>
    </source>
</evidence>
<name>A0A2P5XQK2_GOSBA</name>
<feature type="region of interest" description="Disordered" evidence="1">
    <location>
        <begin position="33"/>
        <end position="53"/>
    </location>
</feature>
<dbReference type="OrthoDB" id="1094981at2759"/>
<dbReference type="EMBL" id="KZ664426">
    <property type="protein sequence ID" value="PPS05612.1"/>
    <property type="molecule type" value="Genomic_DNA"/>
</dbReference>
<reference evidence="2 3" key="1">
    <citation type="submission" date="2015-01" db="EMBL/GenBank/DDBJ databases">
        <title>Genome of allotetraploid Gossypium barbadense reveals genomic plasticity and fiber elongation in cotton evolution.</title>
        <authorList>
            <person name="Chen X."/>
            <person name="Liu X."/>
            <person name="Zhao B."/>
            <person name="Zheng H."/>
            <person name="Hu Y."/>
            <person name="Lu G."/>
            <person name="Yang C."/>
            <person name="Chen J."/>
            <person name="Shan C."/>
            <person name="Zhang L."/>
            <person name="Zhou Y."/>
            <person name="Wang L."/>
            <person name="Guo W."/>
            <person name="Bai Y."/>
            <person name="Ruan J."/>
            <person name="Shangguan X."/>
            <person name="Mao Y."/>
            <person name="Jiang J."/>
            <person name="Zhu Y."/>
            <person name="Lei J."/>
            <person name="Kang H."/>
            <person name="Chen S."/>
            <person name="He X."/>
            <person name="Wang R."/>
            <person name="Wang Y."/>
            <person name="Chen J."/>
            <person name="Wang L."/>
            <person name="Yu S."/>
            <person name="Wang B."/>
            <person name="Wei J."/>
            <person name="Song S."/>
            <person name="Lu X."/>
            <person name="Gao Z."/>
            <person name="Gu W."/>
            <person name="Deng X."/>
            <person name="Ma D."/>
            <person name="Wang S."/>
            <person name="Liang W."/>
            <person name="Fang L."/>
            <person name="Cai C."/>
            <person name="Zhu X."/>
            <person name="Zhou B."/>
            <person name="Zhang Y."/>
            <person name="Chen Z."/>
            <person name="Xu S."/>
            <person name="Zhu R."/>
            <person name="Wang S."/>
            <person name="Zhang T."/>
            <person name="Zhao G."/>
        </authorList>
    </citation>
    <scope>NUCLEOTIDE SEQUENCE [LARGE SCALE GENOMIC DNA]</scope>
    <source>
        <strain evidence="3">cv. Xinhai21</strain>
        <tissue evidence="2">Leaf</tissue>
    </source>
</reference>
<gene>
    <name evidence="2" type="ORF">GOBAR_AA15036</name>
</gene>
<sequence>MELHSNPCHKNRATHEERRLQIDELDAWQTHIEEKPKVHDESKQRHDERRDETKQFKFGDKVLLNEKDPRIAISGYNTNAAIPITILNIFLHGTVEFFTIIKPTYSELALEFCTTFHLHHVMNTHDEPGTIIFRLGGLTDLTTSIVPYDASRSKATPLPPILRYIHAILTHTLTERRESIGVVSTIDAYFLWSMATGHYRLVQFDDQDELEDIIDDVTPPHEEPPPPPPLSHRPPAATLIDLSEPFTRFE</sequence>
<proteinExistence type="predicted"/>